<organism evidence="6 7">
    <name type="scientific">Ceratobasidium theobromae</name>
    <dbReference type="NCBI Taxonomy" id="1582974"/>
    <lineage>
        <taxon>Eukaryota</taxon>
        <taxon>Fungi</taxon>
        <taxon>Dikarya</taxon>
        <taxon>Basidiomycota</taxon>
        <taxon>Agaricomycotina</taxon>
        <taxon>Agaricomycetes</taxon>
        <taxon>Cantharellales</taxon>
        <taxon>Ceratobasidiaceae</taxon>
        <taxon>Ceratobasidium</taxon>
    </lineage>
</organism>
<evidence type="ECO:0000313" key="7">
    <source>
        <dbReference type="Proteomes" id="UP000383932"/>
    </source>
</evidence>
<comment type="caution">
    <text evidence="6">The sequence shown here is derived from an EMBL/GenBank/DDBJ whole genome shotgun (WGS) entry which is preliminary data.</text>
</comment>
<feature type="repeat" description="WD" evidence="3">
    <location>
        <begin position="961"/>
        <end position="1002"/>
    </location>
</feature>
<feature type="repeat" description="WD" evidence="3">
    <location>
        <begin position="1262"/>
        <end position="1303"/>
    </location>
</feature>
<dbReference type="Gene3D" id="3.40.50.300">
    <property type="entry name" value="P-loop containing nucleotide triphosphate hydrolases"/>
    <property type="match status" value="1"/>
</dbReference>
<dbReference type="SUPFAM" id="SSF50998">
    <property type="entry name" value="Quinoprotein alcohol dehydrogenase-like"/>
    <property type="match status" value="1"/>
</dbReference>
<dbReference type="InterPro" id="IPR056884">
    <property type="entry name" value="NPHP3-like_N"/>
</dbReference>
<feature type="region of interest" description="Disordered" evidence="4">
    <location>
        <begin position="1"/>
        <end position="75"/>
    </location>
</feature>
<dbReference type="InterPro" id="IPR027417">
    <property type="entry name" value="P-loop_NTPase"/>
</dbReference>
<dbReference type="Pfam" id="PF00400">
    <property type="entry name" value="WD40"/>
    <property type="match status" value="11"/>
</dbReference>
<dbReference type="OrthoDB" id="538223at2759"/>
<feature type="repeat" description="WD" evidence="3">
    <location>
        <begin position="1004"/>
        <end position="1045"/>
    </location>
</feature>
<sequence>MAPRSNKDSKRHRVRDTVQSGLDRLKHALKSSSSASIHPPVTTSSARPSPGSSNQASNPGEAPTNPNPTAPDNLTDAKHTAWARLETTLRMLEKSTGLFPPIKSAVSEIIGCLDVVEVAAENRKDYEELASEFKSMADTLAQYMNELGPEENSGSITRIAELINAQAVHINKQRERGNTKRILESTEDKDDVIKCYRRAEALFRQLQSDITLRALRKSNKQLTLELLRGMSLAEDAQYDSGYSTIIRRRGCTANTRQKIQEDLKTWVQDPGAPKVYWMDGMAGIGKTTLAYSLCSWLEGNKQLGASFFCSRNSSSCRDLNRVVPSIAYGLARYSPAFRSALCKILEDDPDASTRNVVRQFETLIQKPLQNVKDAIPEGVVIVIDALNECENSYGVRLMLEVLLRFAAELPVKFFVTSRPEPTIREKMLSPSEAPPSILHLHDVEQSAVEEDIKKYLAEAFNSMSPPPSADQIEQLAKRAGKLFVYAATVVRYVVPDNVYVDSNARLKTMLAIDSKSASKDGHRKKYKDLDALYSTILTEAFNVELLEDEELDVMKLVLRTAVCAKQPMTAQTFGLLLGLTEQQVSSVLQPLRSVLYVSENSELVSTLHASFPEYMFDQLRSDNFYCDEAGHNQLLAGGCFDVMKEQLRFNICNLESSFMSDRDVPDLEQRIRNNISPSLFYASRYWGDHLQSGNASDGLRDKLIDFLSHRLLFWVEVMNLKQRIGRAEEILLDAQNWLLVSIVGMSEIAHMLKLKQENGAPTDAQQLTADARNFVTHFASASSRSTPHLYISALPFCPKSNATRKCYWEHTQRLMDISGSAIDRRQTASLATWSTDLGVNSIAFSADGARIVFGCSDSSIRVCDAHTGNLVTGPFEGHTWPVNSVAFSPDGSLIVSGSDDKSIIVWDAHTGKVVNGPLQGHTDGVTSVKFSPDATCVASGSDDHTVRLWEVRTGDSVMEPLEGHKGPVNSVAFSPNGKLIASASADETVRFWDTHTGKRIPKFFKGRTGTIYSIAFSPDGTRIAFGCADSIVRVCEVKTATLIVESTPDHYGWIRSLAYSPQGDRLVSACDGGVIRIWDVRSYIMPVARFEGHSQGISSIAFSPDGTRIASGSWDCTIKVWDAPTSTVPEASEEYAGLVVPMVFSLDGSHILTGSDEDYLCVRDTHTGQVITQPFSAPVGSLRSMALSPDGTHVVCGSFDGEIAVKDTHVDDDSPTISFEGHTDSVNSIAFSLDAARIVSGSSDCTIRVWDVRSGNNIIGPLEGHTDSVDSVIFSPDGSRIASGSSDKTIRLWDANTGGLVIGPLEGHADVVEAVAFSHDGARIASGSQDHTIRVWDTQTGALIVASTEEIPNSVQSLTFSLDGARIISTVYHGIVIWDAHTAKILANPFEKRPERVRSFAVSSDGALVASSSGDYHAETYSIIRISNLNQQLDLDPDLESTLGGRWNCSEDGWVSSDGALLFWAPRELHESLPYPFTYDTMAIGFQGSVRINYQNLALGKKCPITPVSSIIIAFASTATRRVGTPDSKRYS</sequence>
<dbReference type="InterPro" id="IPR050349">
    <property type="entry name" value="WD_LIS1/nudF_dynein_reg"/>
</dbReference>
<dbReference type="InterPro" id="IPR015943">
    <property type="entry name" value="WD40/YVTN_repeat-like_dom_sf"/>
</dbReference>
<name>A0A5N5QKK3_9AGAM</name>
<dbReference type="InterPro" id="IPR001680">
    <property type="entry name" value="WD40_rpt"/>
</dbReference>
<feature type="domain" description="Nephrocystin 3-like N-terminal" evidence="5">
    <location>
        <begin position="261"/>
        <end position="418"/>
    </location>
</feature>
<dbReference type="SUPFAM" id="SSF52540">
    <property type="entry name" value="P-loop containing nucleoside triphosphate hydrolases"/>
    <property type="match status" value="1"/>
</dbReference>
<dbReference type="PRINTS" id="PR00320">
    <property type="entry name" value="GPROTEINBRPT"/>
</dbReference>
<dbReference type="EMBL" id="SSOP01000081">
    <property type="protein sequence ID" value="KAB5591966.1"/>
    <property type="molecule type" value="Genomic_DNA"/>
</dbReference>
<feature type="compositionally biased region" description="Low complexity" evidence="4">
    <location>
        <begin position="30"/>
        <end position="40"/>
    </location>
</feature>
<dbReference type="InterPro" id="IPR011047">
    <property type="entry name" value="Quinoprotein_ADH-like_sf"/>
</dbReference>
<dbReference type="PROSITE" id="PS50082">
    <property type="entry name" value="WD_REPEATS_2"/>
    <property type="match status" value="9"/>
</dbReference>
<evidence type="ECO:0000256" key="2">
    <source>
        <dbReference type="ARBA" id="ARBA00022737"/>
    </source>
</evidence>
<accession>A0A5N5QKK3</accession>
<dbReference type="InterPro" id="IPR019775">
    <property type="entry name" value="WD40_repeat_CS"/>
</dbReference>
<dbReference type="CDD" id="cd00200">
    <property type="entry name" value="WD40"/>
    <property type="match status" value="2"/>
</dbReference>
<evidence type="ECO:0000259" key="5">
    <source>
        <dbReference type="Pfam" id="PF24883"/>
    </source>
</evidence>
<dbReference type="Pfam" id="PF24883">
    <property type="entry name" value="NPHP3_N"/>
    <property type="match status" value="1"/>
</dbReference>
<feature type="repeat" description="WD" evidence="3">
    <location>
        <begin position="875"/>
        <end position="916"/>
    </location>
</feature>
<feature type="repeat" description="WD" evidence="3">
    <location>
        <begin position="1090"/>
        <end position="1131"/>
    </location>
</feature>
<dbReference type="PROSITE" id="PS50294">
    <property type="entry name" value="WD_REPEATS_REGION"/>
    <property type="match status" value="8"/>
</dbReference>
<dbReference type="InterPro" id="IPR020472">
    <property type="entry name" value="WD40_PAC1"/>
</dbReference>
<dbReference type="PROSITE" id="PS00678">
    <property type="entry name" value="WD_REPEATS_1"/>
    <property type="match status" value="6"/>
</dbReference>
<evidence type="ECO:0000256" key="1">
    <source>
        <dbReference type="ARBA" id="ARBA00022574"/>
    </source>
</evidence>
<evidence type="ECO:0000313" key="6">
    <source>
        <dbReference type="EMBL" id="KAB5591966.1"/>
    </source>
</evidence>
<dbReference type="SMART" id="SM00320">
    <property type="entry name" value="WD40"/>
    <property type="match status" value="13"/>
</dbReference>
<reference evidence="6 7" key="1">
    <citation type="journal article" date="2019" name="Fungal Biol. Biotechnol.">
        <title>Draft genome sequence of fastidious pathogen Ceratobasidium theobromae, which causes vascular-streak dieback in Theobroma cacao.</title>
        <authorList>
            <person name="Ali S.S."/>
            <person name="Asman A."/>
            <person name="Shao J."/>
            <person name="Firmansyah A.P."/>
            <person name="Susilo A.W."/>
            <person name="Rosmana A."/>
            <person name="McMahon P."/>
            <person name="Junaid M."/>
            <person name="Guest D."/>
            <person name="Kheng T.Y."/>
            <person name="Meinhardt L.W."/>
            <person name="Bailey B.A."/>
        </authorList>
    </citation>
    <scope>NUCLEOTIDE SEQUENCE [LARGE SCALE GENOMIC DNA]</scope>
    <source>
        <strain evidence="6 7">CT2</strain>
    </source>
</reference>
<dbReference type="SUPFAM" id="SSF50978">
    <property type="entry name" value="WD40 repeat-like"/>
    <property type="match status" value="1"/>
</dbReference>
<dbReference type="Proteomes" id="UP000383932">
    <property type="component" value="Unassembled WGS sequence"/>
</dbReference>
<feature type="repeat" description="WD" evidence="3">
    <location>
        <begin position="918"/>
        <end position="959"/>
    </location>
</feature>
<gene>
    <name evidence="6" type="ORF">CTheo_4598</name>
</gene>
<dbReference type="Gene3D" id="2.130.10.10">
    <property type="entry name" value="YVTN repeat-like/Quinoprotein amine dehydrogenase"/>
    <property type="match status" value="4"/>
</dbReference>
<evidence type="ECO:0000256" key="3">
    <source>
        <dbReference type="PROSITE-ProRule" id="PRU00221"/>
    </source>
</evidence>
<protein>
    <recommendedName>
        <fullName evidence="5">Nephrocystin 3-like N-terminal domain-containing protein</fullName>
    </recommendedName>
</protein>
<dbReference type="InterPro" id="IPR059179">
    <property type="entry name" value="MLKL-like_MCAfunc"/>
</dbReference>
<dbReference type="PANTHER" id="PTHR44129">
    <property type="entry name" value="WD REPEAT-CONTAINING PROTEIN POP1"/>
    <property type="match status" value="1"/>
</dbReference>
<feature type="compositionally biased region" description="Polar residues" evidence="4">
    <location>
        <begin position="41"/>
        <end position="58"/>
    </location>
</feature>
<keyword evidence="7" id="KW-1185">Reference proteome</keyword>
<feature type="repeat" description="WD" evidence="3">
    <location>
        <begin position="1219"/>
        <end position="1260"/>
    </location>
</feature>
<feature type="repeat" description="WD" evidence="3">
    <location>
        <begin position="1305"/>
        <end position="1346"/>
    </location>
</feature>
<proteinExistence type="predicted"/>
<keyword evidence="1 3" id="KW-0853">WD repeat</keyword>
<feature type="repeat" description="WD" evidence="3">
    <location>
        <begin position="1047"/>
        <end position="1082"/>
    </location>
</feature>
<keyword evidence="2" id="KW-0677">Repeat</keyword>
<evidence type="ECO:0000256" key="4">
    <source>
        <dbReference type="SAM" id="MobiDB-lite"/>
    </source>
</evidence>
<dbReference type="InterPro" id="IPR036322">
    <property type="entry name" value="WD40_repeat_dom_sf"/>
</dbReference>
<dbReference type="CDD" id="cd21037">
    <property type="entry name" value="MLKL_NTD"/>
    <property type="match status" value="1"/>
</dbReference>